<sequence>MRRLPEWTMIAPGMLNSDPAFDSLQGLSVGDALGAQFFVPGSSVPDLLAGRLPSAPWPWTDDTEMACSVYAEIYERGSVDRDALARAFAQRCEPYRGYGPGTVVVLHEIRDGRPWSEAAGAVFGGLGSWGNGAAMRVAPLGAHFADDLDRAAAQAALSAEITHRHPEAIVGAMAVAVAAAHAAKTREKSCAPDQLLRVVEPYLVDGLTARGIRRAGELLGCTVAEAAYELGNGAQVSAQDTVPFTLWAAATYLGDFPRAVTACVEAGGDVDTTAAIVGGIVAAHTGLEKGGATRGIPQEWLAAREALPGWVFGAQRARALQRPS</sequence>
<keyword evidence="3" id="KW-1185">Reference proteome</keyword>
<reference evidence="2 3" key="1">
    <citation type="submission" date="2017-12" db="EMBL/GenBank/DDBJ databases">
        <title>Sequencing the genomes of 1000 Actinobacteria strains.</title>
        <authorList>
            <person name="Klenk H.-P."/>
        </authorList>
    </citation>
    <scope>NUCLEOTIDE SEQUENCE [LARGE SCALE GENOMIC DNA]</scope>
    <source>
        <strain evidence="2 3">DSM 44489</strain>
    </source>
</reference>
<proteinExistence type="predicted"/>
<dbReference type="EMBL" id="PJMW01000001">
    <property type="protein sequence ID" value="PKV98268.1"/>
    <property type="molecule type" value="Genomic_DNA"/>
</dbReference>
<dbReference type="InterPro" id="IPR036705">
    <property type="entry name" value="Ribosyl_crysJ1_sf"/>
</dbReference>
<comment type="cofactor">
    <cofactor evidence="1">
        <name>Mg(2+)</name>
        <dbReference type="ChEBI" id="CHEBI:18420"/>
    </cofactor>
    <text evidence="1">Binds 2 magnesium ions per subunit.</text>
</comment>
<dbReference type="GO" id="GO:0016787">
    <property type="term" value="F:hydrolase activity"/>
    <property type="evidence" value="ECO:0007669"/>
    <property type="project" value="UniProtKB-KW"/>
</dbReference>
<accession>A0A2N3WWM9</accession>
<feature type="binding site" evidence="1">
    <location>
        <position position="269"/>
    </location>
    <ligand>
        <name>Mg(2+)</name>
        <dbReference type="ChEBI" id="CHEBI:18420"/>
        <label>1</label>
    </ligand>
</feature>
<protein>
    <submittedName>
        <fullName evidence="2">ADP-ribosylglycohydrolase</fullName>
    </submittedName>
</protein>
<comment type="caution">
    <text evidence="2">The sequence shown here is derived from an EMBL/GenBank/DDBJ whole genome shotgun (WGS) entry which is preliminary data.</text>
</comment>
<dbReference type="RefSeq" id="WP_245914059.1">
    <property type="nucleotide sequence ID" value="NZ_PJMW01000001.1"/>
</dbReference>
<evidence type="ECO:0000256" key="1">
    <source>
        <dbReference type="PIRSR" id="PIRSR605502-1"/>
    </source>
</evidence>
<feature type="binding site" evidence="1">
    <location>
        <position position="61"/>
    </location>
    <ligand>
        <name>Mg(2+)</name>
        <dbReference type="ChEBI" id="CHEBI:18420"/>
        <label>1</label>
    </ligand>
</feature>
<organism evidence="2 3">
    <name type="scientific">Nocardia fluminea</name>
    <dbReference type="NCBI Taxonomy" id="134984"/>
    <lineage>
        <taxon>Bacteria</taxon>
        <taxon>Bacillati</taxon>
        <taxon>Actinomycetota</taxon>
        <taxon>Actinomycetes</taxon>
        <taxon>Mycobacteriales</taxon>
        <taxon>Nocardiaceae</taxon>
        <taxon>Nocardia</taxon>
    </lineage>
</organism>
<name>A0A2N3WWM9_9NOCA</name>
<keyword evidence="1" id="KW-0460">Magnesium</keyword>
<dbReference type="SUPFAM" id="SSF101478">
    <property type="entry name" value="ADP-ribosylglycohydrolase"/>
    <property type="match status" value="1"/>
</dbReference>
<dbReference type="Pfam" id="PF03747">
    <property type="entry name" value="ADP_ribosyl_GH"/>
    <property type="match status" value="1"/>
</dbReference>
<dbReference type="InterPro" id="IPR005502">
    <property type="entry name" value="Ribosyl_crysJ1"/>
</dbReference>
<dbReference type="InterPro" id="IPR050792">
    <property type="entry name" value="ADP-ribosylglycohydrolase"/>
</dbReference>
<feature type="binding site" evidence="1">
    <location>
        <position position="62"/>
    </location>
    <ligand>
        <name>Mg(2+)</name>
        <dbReference type="ChEBI" id="CHEBI:18420"/>
        <label>1</label>
    </ligand>
</feature>
<gene>
    <name evidence="2" type="ORF">ATK86_0279</name>
</gene>
<feature type="binding site" evidence="1">
    <location>
        <position position="272"/>
    </location>
    <ligand>
        <name>Mg(2+)</name>
        <dbReference type="ChEBI" id="CHEBI:18420"/>
        <label>1</label>
    </ligand>
</feature>
<keyword evidence="1" id="KW-0479">Metal-binding</keyword>
<dbReference type="AlphaFoldDB" id="A0A2N3WWM9"/>
<dbReference type="GO" id="GO:0046872">
    <property type="term" value="F:metal ion binding"/>
    <property type="evidence" value="ECO:0007669"/>
    <property type="project" value="UniProtKB-KW"/>
</dbReference>
<dbReference type="Gene3D" id="1.10.4080.10">
    <property type="entry name" value="ADP-ribosylation/Crystallin J1"/>
    <property type="match status" value="1"/>
</dbReference>
<keyword evidence="2" id="KW-0378">Hydrolase</keyword>
<evidence type="ECO:0000313" key="2">
    <source>
        <dbReference type="EMBL" id="PKV98268.1"/>
    </source>
</evidence>
<dbReference type="PANTHER" id="PTHR16222:SF12">
    <property type="entry name" value="ADP-RIBOSYLGLYCOHYDROLASE-RELATED"/>
    <property type="match status" value="1"/>
</dbReference>
<evidence type="ECO:0000313" key="3">
    <source>
        <dbReference type="Proteomes" id="UP000233766"/>
    </source>
</evidence>
<feature type="binding site" evidence="1">
    <location>
        <position position="60"/>
    </location>
    <ligand>
        <name>Mg(2+)</name>
        <dbReference type="ChEBI" id="CHEBI:18420"/>
        <label>1</label>
    </ligand>
</feature>
<feature type="binding site" evidence="1">
    <location>
        <position position="271"/>
    </location>
    <ligand>
        <name>Mg(2+)</name>
        <dbReference type="ChEBI" id="CHEBI:18420"/>
        <label>1</label>
    </ligand>
</feature>
<dbReference type="PANTHER" id="PTHR16222">
    <property type="entry name" value="ADP-RIBOSYLGLYCOHYDROLASE"/>
    <property type="match status" value="1"/>
</dbReference>
<dbReference type="Proteomes" id="UP000233766">
    <property type="component" value="Unassembled WGS sequence"/>
</dbReference>